<dbReference type="InterPro" id="IPR017504">
    <property type="entry name" value="CHP03067_Planctomycetes"/>
</dbReference>
<dbReference type="RefSeq" id="WP_171474145.1">
    <property type="nucleotide sequence ID" value="NZ_CP053452.2"/>
</dbReference>
<gene>
    <name evidence="1" type="ORF">FTUN_6715</name>
</gene>
<accession>A0A6M5YYC1</accession>
<dbReference type="NCBIfam" id="TIGR03067">
    <property type="entry name" value="Planc_TIGR03067"/>
    <property type="match status" value="1"/>
</dbReference>
<keyword evidence="2" id="KW-1185">Reference proteome</keyword>
<evidence type="ECO:0008006" key="3">
    <source>
        <dbReference type="Google" id="ProtNLM"/>
    </source>
</evidence>
<sequence length="154" mass="16874">MLAALVALSIGYSADPPNEKEKELPEAAQKQLQKLQGKWKVVKLCAKGMEYQPAEGDRDLIAEFKGRKFSFTGVEKGEVVAIDSLADPKCLDMKCLEKGRTGVVDEGIFKLDGDTLTICFYQGEGKNRPTSFDAPKEPGTVMAVFKRVATEAKK</sequence>
<dbReference type="EMBL" id="CP053452">
    <property type="protein sequence ID" value="QJW99117.1"/>
    <property type="molecule type" value="Genomic_DNA"/>
</dbReference>
<dbReference type="AlphaFoldDB" id="A0A6M5YYC1"/>
<proteinExistence type="predicted"/>
<organism evidence="1 2">
    <name type="scientific">Frigoriglobus tundricola</name>
    <dbReference type="NCBI Taxonomy" id="2774151"/>
    <lineage>
        <taxon>Bacteria</taxon>
        <taxon>Pseudomonadati</taxon>
        <taxon>Planctomycetota</taxon>
        <taxon>Planctomycetia</taxon>
        <taxon>Gemmatales</taxon>
        <taxon>Gemmataceae</taxon>
        <taxon>Frigoriglobus</taxon>
    </lineage>
</organism>
<reference evidence="2" key="1">
    <citation type="submission" date="2020-05" db="EMBL/GenBank/DDBJ databases">
        <title>Frigoriglobus tundricola gen. nov., sp. nov., a psychrotolerant cellulolytic planctomycete of the family Gemmataceae with two divergent copies of 16S rRNA gene.</title>
        <authorList>
            <person name="Kulichevskaya I.S."/>
            <person name="Ivanova A.A."/>
            <person name="Naumoff D.G."/>
            <person name="Beletsky A.V."/>
            <person name="Rijpstra W.I.C."/>
            <person name="Sinninghe Damste J.S."/>
            <person name="Mardanov A.V."/>
            <person name="Ravin N.V."/>
            <person name="Dedysh S.N."/>
        </authorList>
    </citation>
    <scope>NUCLEOTIDE SEQUENCE [LARGE SCALE GENOMIC DNA]</scope>
    <source>
        <strain evidence="2">PL17</strain>
    </source>
</reference>
<dbReference type="KEGG" id="ftj:FTUN_6715"/>
<evidence type="ECO:0000313" key="1">
    <source>
        <dbReference type="EMBL" id="QJW99117.1"/>
    </source>
</evidence>
<evidence type="ECO:0000313" key="2">
    <source>
        <dbReference type="Proteomes" id="UP000503447"/>
    </source>
</evidence>
<protein>
    <recommendedName>
        <fullName evidence="3">TIGR03067 domain-containing protein</fullName>
    </recommendedName>
</protein>
<name>A0A6M5YYC1_9BACT</name>
<dbReference type="Proteomes" id="UP000503447">
    <property type="component" value="Chromosome"/>
</dbReference>